<dbReference type="Proteomes" id="UP000247498">
    <property type="component" value="Unassembled WGS sequence"/>
</dbReference>
<gene>
    <name evidence="3" type="ORF">Rsub_01805</name>
</gene>
<organism evidence="3 4">
    <name type="scientific">Raphidocelis subcapitata</name>
    <dbReference type="NCBI Taxonomy" id="307507"/>
    <lineage>
        <taxon>Eukaryota</taxon>
        <taxon>Viridiplantae</taxon>
        <taxon>Chlorophyta</taxon>
        <taxon>core chlorophytes</taxon>
        <taxon>Chlorophyceae</taxon>
        <taxon>CS clade</taxon>
        <taxon>Sphaeropleales</taxon>
        <taxon>Selenastraceae</taxon>
        <taxon>Raphidocelis</taxon>
    </lineage>
</organism>
<feature type="compositionally biased region" description="Pro residues" evidence="1">
    <location>
        <begin position="597"/>
        <end position="614"/>
    </location>
</feature>
<feature type="compositionally biased region" description="Low complexity" evidence="1">
    <location>
        <begin position="109"/>
        <end position="124"/>
    </location>
</feature>
<feature type="domain" description="Smr" evidence="2">
    <location>
        <begin position="1222"/>
        <end position="1300"/>
    </location>
</feature>
<feature type="compositionally biased region" description="Pro residues" evidence="1">
    <location>
        <begin position="506"/>
        <end position="515"/>
    </location>
</feature>
<evidence type="ECO:0000256" key="1">
    <source>
        <dbReference type="SAM" id="MobiDB-lite"/>
    </source>
</evidence>
<name>A0A2V0NNE8_9CHLO</name>
<evidence type="ECO:0000259" key="2">
    <source>
        <dbReference type="PROSITE" id="PS50828"/>
    </source>
</evidence>
<feature type="compositionally biased region" description="Low complexity" evidence="1">
    <location>
        <begin position="1074"/>
        <end position="1100"/>
    </location>
</feature>
<feature type="compositionally biased region" description="Gly residues" evidence="1">
    <location>
        <begin position="1114"/>
        <end position="1128"/>
    </location>
</feature>
<feature type="region of interest" description="Disordered" evidence="1">
    <location>
        <begin position="94"/>
        <end position="134"/>
    </location>
</feature>
<sequence>MMARPPAGGVEGLRAAYSGGPEQAQMNAVGTAQALAAAAGAACAGASPRAGRCRACAAQQRGASRAWWPAEALVPAARCAATCACPLITYESDAGDAPRRAHDRRDAGDAPVCAANGPAAPAGGPSAGGEGESDDELEALMSAMNVDNARPGPPTAPPSAGATPNATTPTAAAAAASAPPSPFTAARAEGGALGLLLAGRTSFAGAGGAALAATPLITFPAGSAPASPPVGSPVSQPDDAPLISRRAQAALGPAAALPPFLALTPAAVPPAAAARPAAAAPPAAAPPAARALAGALYAAVFLTPESREVLLSMLAPRHARLRADHMTLALRPSLGQLLALPLGAGAALRIVGQAADARAQALAVDPPLWLPPTTAAATHVTLSLAPGAAAKEAGELLGRAMERAALGEGRAGDPGCYEHFPEPLELQGVVGIEMDDGSRLFSLAEALARCGAGLSPSEAAAYEAAHGARLAESLPVPASMSRPPYGPTGARDGPPSPASTASGAATPPPPPPPPSARLLGAAACAAPASPAAGRAARIPIPTPVAAPAPSTPTVGGGLCDFWGSIESPPPAAAAAAAAAGLSPSPLPSPAGAAGPAAPSPLPLPRASPTPPGSPWPAASPTSAAAAAGGPAGSAPSSSSGECPVLYAGAVRVGDWALVAPFIEEEALDDAGRRALVMREGWVKELLLDDPYQPDGVLVLLSDGTIGNVQSVSDPRVAQLTALVTGCIDDDVTAAAAAAPERPAAGRRVLKTRRARGAGGGAAASPPAAGPGAGLGAAGPAASGGAAAAGAGGDDLQLWREFERLQAAHGEALCAAVLEACGGDFAAAIREIRGQAEAAAAAAAAPKPPSPPSSGGWSPRPGAGGAGWGGSPPASPATRGGGGAGGRASGAGSPAAAEAEAARDREIAALAEAFCVPAAAARRLCATLRDAPPAAAVEALAEARGDVNAAAEALLAGAGAGAAAASRSPRAARAPRDAAADALRALARGDPAEEVALRRLGEAFPSVPAAVARAVLQQHRGDASAAARALEESLSAEAARAAAPRAPSEAEQLAVLRAMGVLRDGPGAGAGGGSAAASPNGSPAAASLRARLPAPADAPTAEGWAFDRPGRGRGGRGGAAGGGNGGGRGQSLYSDDQLKRMSMTELRQLQDELHSKSGAHFQSWRDLMTQAQEKLLEGREGLFESLRRRADAERAQSNDYKAEANRVANYASNLDKVNEWCKDVHGMTRRGALETVAETIRHIEALAGSGGVVLRLIVGQGNHSRDKQPVIKPAVLEHLEMTGQRYEMEPGNDGVVLVYFGNAGPGGAGGGYGRN</sequence>
<dbReference type="InterPro" id="IPR036063">
    <property type="entry name" value="Smr_dom_sf"/>
</dbReference>
<accession>A0A2V0NNE8</accession>
<feature type="compositionally biased region" description="Basic and acidic residues" evidence="1">
    <location>
        <begin position="96"/>
        <end position="108"/>
    </location>
</feature>
<feature type="compositionally biased region" description="Low complexity" evidence="1">
    <location>
        <begin position="580"/>
        <end position="596"/>
    </location>
</feature>
<dbReference type="InterPro" id="IPR053020">
    <property type="entry name" value="Smr_domain_protein"/>
</dbReference>
<feature type="region of interest" description="Disordered" evidence="1">
    <location>
        <begin position="754"/>
        <end position="789"/>
    </location>
</feature>
<proteinExistence type="predicted"/>
<dbReference type="CDD" id="cd14279">
    <property type="entry name" value="CUE"/>
    <property type="match status" value="1"/>
</dbReference>
<keyword evidence="4" id="KW-1185">Reference proteome</keyword>
<dbReference type="PANTHER" id="PTHR47417:SF1">
    <property type="entry name" value="SMR DOMAIN-CONTAINING PROTEIN YPL199C"/>
    <property type="match status" value="1"/>
</dbReference>
<dbReference type="STRING" id="307507.A0A2V0NNE8"/>
<protein>
    <recommendedName>
        <fullName evidence="2">Smr domain-containing protein</fullName>
    </recommendedName>
</protein>
<feature type="compositionally biased region" description="Low complexity" evidence="1">
    <location>
        <begin position="615"/>
        <end position="638"/>
    </location>
</feature>
<feature type="compositionally biased region" description="Gly residues" evidence="1">
    <location>
        <begin position="878"/>
        <end position="888"/>
    </location>
</feature>
<dbReference type="Gene3D" id="3.30.1370.110">
    <property type="match status" value="1"/>
</dbReference>
<feature type="region of interest" description="Disordered" evidence="1">
    <location>
        <begin position="475"/>
        <end position="518"/>
    </location>
</feature>
<dbReference type="PROSITE" id="PS50828">
    <property type="entry name" value="SMR"/>
    <property type="match status" value="1"/>
</dbReference>
<reference evidence="3 4" key="1">
    <citation type="journal article" date="2018" name="Sci. Rep.">
        <title>Raphidocelis subcapitata (=Pseudokirchneriella subcapitata) provides an insight into genome evolution and environmental adaptations in the Sphaeropleales.</title>
        <authorList>
            <person name="Suzuki S."/>
            <person name="Yamaguchi H."/>
            <person name="Nakajima N."/>
            <person name="Kawachi M."/>
        </authorList>
    </citation>
    <scope>NUCLEOTIDE SEQUENCE [LARGE SCALE GENOMIC DNA]</scope>
    <source>
        <strain evidence="3 4">NIES-35</strain>
    </source>
</reference>
<feature type="region of interest" description="Disordered" evidence="1">
    <location>
        <begin position="839"/>
        <end position="896"/>
    </location>
</feature>
<dbReference type="PANTHER" id="PTHR47417">
    <property type="entry name" value="SMR DOMAIN-CONTAINING PROTEIN YPL199C"/>
    <property type="match status" value="1"/>
</dbReference>
<dbReference type="OrthoDB" id="552193at2759"/>
<evidence type="ECO:0000313" key="3">
    <source>
        <dbReference type="EMBL" id="GBF89088.1"/>
    </source>
</evidence>
<dbReference type="InParanoid" id="A0A2V0NNE8"/>
<feature type="region of interest" description="Disordered" evidence="1">
    <location>
        <begin position="580"/>
        <end position="638"/>
    </location>
</feature>
<feature type="region of interest" description="Disordered" evidence="1">
    <location>
        <begin position="1067"/>
        <end position="1132"/>
    </location>
</feature>
<dbReference type="EMBL" id="BDRX01000008">
    <property type="protein sequence ID" value="GBF89088.1"/>
    <property type="molecule type" value="Genomic_DNA"/>
</dbReference>
<dbReference type="SMART" id="SM00463">
    <property type="entry name" value="SMR"/>
    <property type="match status" value="1"/>
</dbReference>
<feature type="region of interest" description="Disordered" evidence="1">
    <location>
        <begin position="146"/>
        <end position="183"/>
    </location>
</feature>
<dbReference type="InterPro" id="IPR002625">
    <property type="entry name" value="Smr_dom"/>
</dbReference>
<evidence type="ECO:0000313" key="4">
    <source>
        <dbReference type="Proteomes" id="UP000247498"/>
    </source>
</evidence>
<comment type="caution">
    <text evidence="3">The sequence shown here is derived from an EMBL/GenBank/DDBJ whole genome shotgun (WGS) entry which is preliminary data.</text>
</comment>
<dbReference type="SUPFAM" id="SSF160443">
    <property type="entry name" value="SMR domain-like"/>
    <property type="match status" value="1"/>
</dbReference>
<feature type="compositionally biased region" description="Low complexity" evidence="1">
    <location>
        <begin position="777"/>
        <end position="788"/>
    </location>
</feature>
<feature type="compositionally biased region" description="Low complexity" evidence="1">
    <location>
        <begin position="158"/>
        <end position="183"/>
    </location>
</feature>